<keyword evidence="3 9" id="KW-0547">Nucleotide-binding</keyword>
<feature type="binding site" evidence="9">
    <location>
        <position position="237"/>
    </location>
    <ligand>
        <name>substrate</name>
    </ligand>
</feature>
<keyword evidence="7 9" id="KW-0630">Potassium</keyword>
<dbReference type="InterPro" id="IPR029056">
    <property type="entry name" value="Ribokinase-like"/>
</dbReference>
<feature type="binding site" evidence="9">
    <location>
        <position position="233"/>
    </location>
    <ligand>
        <name>K(+)</name>
        <dbReference type="ChEBI" id="CHEBI:29103"/>
    </ligand>
</feature>
<dbReference type="GO" id="GO:0005524">
    <property type="term" value="F:ATP binding"/>
    <property type="evidence" value="ECO:0007669"/>
    <property type="project" value="UniProtKB-UniRule"/>
</dbReference>
<evidence type="ECO:0000256" key="1">
    <source>
        <dbReference type="ARBA" id="ARBA00022679"/>
    </source>
</evidence>
<dbReference type="PANTHER" id="PTHR10584:SF166">
    <property type="entry name" value="RIBOKINASE"/>
    <property type="match status" value="1"/>
</dbReference>
<feature type="binding site" evidence="9">
    <location>
        <position position="137"/>
    </location>
    <ligand>
        <name>substrate</name>
    </ligand>
</feature>
<feature type="binding site" evidence="9">
    <location>
        <position position="272"/>
    </location>
    <ligand>
        <name>K(+)</name>
        <dbReference type="ChEBI" id="CHEBI:29103"/>
    </ligand>
</feature>
<keyword evidence="4 9" id="KW-0418">Kinase</keyword>
<dbReference type="PRINTS" id="PR00990">
    <property type="entry name" value="RIBOKINASE"/>
</dbReference>
<feature type="domain" description="Carbohydrate kinase PfkB" evidence="10">
    <location>
        <begin position="6"/>
        <end position="279"/>
    </location>
</feature>
<keyword evidence="5 9" id="KW-0067">ATP-binding</keyword>
<dbReference type="CDD" id="cd01174">
    <property type="entry name" value="ribokinase"/>
    <property type="match status" value="1"/>
</dbReference>
<protein>
    <recommendedName>
        <fullName evidence="9">Ribokinase</fullName>
        <shortName evidence="9">RK</shortName>
        <ecNumber evidence="9">2.7.1.15</ecNumber>
    </recommendedName>
</protein>
<dbReference type="AlphaFoldDB" id="A0A368YNC1"/>
<proteinExistence type="inferred from homology"/>
<comment type="caution">
    <text evidence="9">Lacks conserved residue(s) required for the propagation of feature annotation.</text>
</comment>
<feature type="binding site" evidence="9">
    <location>
        <begin position="203"/>
        <end position="208"/>
    </location>
    <ligand>
        <name>ATP</name>
        <dbReference type="ChEBI" id="CHEBI:30616"/>
    </ligand>
</feature>
<accession>A0A368YNC1</accession>
<gene>
    <name evidence="9" type="primary">rbsK</name>
    <name evidence="11" type="ORF">DFP89_11445</name>
</gene>
<reference evidence="11 12" key="1">
    <citation type="submission" date="2018-07" db="EMBL/GenBank/DDBJ databases">
        <title>Genomic Encyclopedia of Type Strains, Phase III (KMG-III): the genomes of soil and plant-associated and newly described type strains.</title>
        <authorList>
            <person name="Whitman W."/>
        </authorList>
    </citation>
    <scope>NUCLEOTIDE SEQUENCE [LARGE SCALE GENOMIC DNA]</scope>
    <source>
        <strain evidence="11 12">CECT 8525</strain>
    </source>
</reference>
<evidence type="ECO:0000313" key="12">
    <source>
        <dbReference type="Proteomes" id="UP000253345"/>
    </source>
</evidence>
<evidence type="ECO:0000256" key="2">
    <source>
        <dbReference type="ARBA" id="ARBA00022723"/>
    </source>
</evidence>
<feature type="active site" description="Proton acceptor" evidence="9">
    <location>
        <position position="237"/>
    </location>
</feature>
<dbReference type="Proteomes" id="UP000253345">
    <property type="component" value="Unassembled WGS sequence"/>
</dbReference>
<comment type="activity regulation">
    <text evidence="9">Activated by a monovalent cation that binds near, but not in, the active site. The most likely occupant of the site in vivo is potassium. Ion binding induces a conformational change that may alter substrate affinity.</text>
</comment>
<dbReference type="UniPathway" id="UPA00916">
    <property type="reaction ID" value="UER00889"/>
</dbReference>
<dbReference type="OrthoDB" id="9792663at2"/>
<evidence type="ECO:0000256" key="7">
    <source>
        <dbReference type="ARBA" id="ARBA00022958"/>
    </source>
</evidence>
<dbReference type="Gene3D" id="3.40.1190.20">
    <property type="match status" value="1"/>
</dbReference>
<dbReference type="Pfam" id="PF00294">
    <property type="entry name" value="PfkB"/>
    <property type="match status" value="1"/>
</dbReference>
<dbReference type="GO" id="GO:0005737">
    <property type="term" value="C:cytoplasm"/>
    <property type="evidence" value="ECO:0007669"/>
    <property type="project" value="UniProtKB-SubCell"/>
</dbReference>
<evidence type="ECO:0000313" key="11">
    <source>
        <dbReference type="EMBL" id="RCW81721.1"/>
    </source>
</evidence>
<feature type="binding site" evidence="9">
    <location>
        <begin position="236"/>
        <end position="237"/>
    </location>
    <ligand>
        <name>ATP</name>
        <dbReference type="ChEBI" id="CHEBI:30616"/>
    </ligand>
</feature>
<keyword evidence="2 9" id="KW-0479">Metal-binding</keyword>
<dbReference type="GO" id="GO:0019303">
    <property type="term" value="P:D-ribose catabolic process"/>
    <property type="evidence" value="ECO:0007669"/>
    <property type="project" value="UniProtKB-UniRule"/>
</dbReference>
<keyword evidence="6 9" id="KW-0460">Magnesium</keyword>
<feature type="binding site" evidence="9">
    <location>
        <begin position="10"/>
        <end position="12"/>
    </location>
    <ligand>
        <name>substrate</name>
    </ligand>
</feature>
<dbReference type="EC" id="2.7.1.15" evidence="9"/>
<comment type="catalytic activity">
    <reaction evidence="9">
        <text>D-ribose + ATP = D-ribose 5-phosphate + ADP + H(+)</text>
        <dbReference type="Rhea" id="RHEA:13697"/>
        <dbReference type="ChEBI" id="CHEBI:15378"/>
        <dbReference type="ChEBI" id="CHEBI:30616"/>
        <dbReference type="ChEBI" id="CHEBI:47013"/>
        <dbReference type="ChEBI" id="CHEBI:78346"/>
        <dbReference type="ChEBI" id="CHEBI:456216"/>
        <dbReference type="EC" id="2.7.1.15"/>
    </reaction>
</comment>
<comment type="pathway">
    <text evidence="9">Carbohydrate metabolism; D-ribose degradation; D-ribose 5-phosphate from beta-D-ribopyranose: step 2/2.</text>
</comment>
<dbReference type="HAMAP" id="MF_01987">
    <property type="entry name" value="Ribokinase"/>
    <property type="match status" value="1"/>
</dbReference>
<dbReference type="InterPro" id="IPR002139">
    <property type="entry name" value="Ribo/fructo_kinase"/>
</dbReference>
<dbReference type="GO" id="GO:0046872">
    <property type="term" value="F:metal ion binding"/>
    <property type="evidence" value="ECO:0007669"/>
    <property type="project" value="UniProtKB-KW"/>
</dbReference>
<comment type="cofactor">
    <cofactor evidence="9">
        <name>Mg(2+)</name>
        <dbReference type="ChEBI" id="CHEBI:18420"/>
    </cofactor>
    <text evidence="9">Requires a divalent cation, most likely magnesium in vivo, as an electrophilic catalyst to aid phosphoryl group transfer. It is the chelate of the metal and the nucleotide that is the actual substrate.</text>
</comment>
<sequence>MTIYNLGSINIDHVYRLTALPRAGETISSQGYALGLGGKGANQSVAAARAGAQVQHLGAMGAGDGWVLDKLAAAGAGTGAIARLEGVATGHAIILVDGGGENSIILHGGANHALPPTLLERDLAGIGPGDILMLQNETNLQAEAAARAHAAGARVIYSAAPFEIEPLRAVLPHVTILAVNEVEARDTFAAFGEDLPVEGMLITRGAEGAEYRDLRSGQVWHQPAFKVQAVDTTGAGDCFAGWFAAGLSRNEDPQTALRHASAAAAIQVTRKGAGDAMPDRAEVMAFLKERG</sequence>
<evidence type="ECO:0000256" key="5">
    <source>
        <dbReference type="ARBA" id="ARBA00022840"/>
    </source>
</evidence>
<comment type="function">
    <text evidence="9">Catalyzes the phosphorylation of ribose at O-5 in a reaction requiring ATP and magnesium. The resulting D-ribose-5-phosphate can then be used either for sythesis of nucleotides, histidine, and tryptophan, or as a component of the pentose phosphate pathway.</text>
</comment>
<dbReference type="EMBL" id="QPJL01000014">
    <property type="protein sequence ID" value="RCW81721.1"/>
    <property type="molecule type" value="Genomic_DNA"/>
</dbReference>
<evidence type="ECO:0000256" key="9">
    <source>
        <dbReference type="HAMAP-Rule" id="MF_01987"/>
    </source>
</evidence>
<feature type="binding site" evidence="9">
    <location>
        <begin position="38"/>
        <end position="42"/>
    </location>
    <ligand>
        <name>substrate</name>
    </ligand>
</feature>
<evidence type="ECO:0000256" key="6">
    <source>
        <dbReference type="ARBA" id="ARBA00022842"/>
    </source>
</evidence>
<feature type="binding site" evidence="9">
    <location>
        <position position="180"/>
    </location>
    <ligand>
        <name>ATP</name>
        <dbReference type="ChEBI" id="CHEBI:30616"/>
    </ligand>
</feature>
<comment type="caution">
    <text evidence="11">The sequence shown here is derived from an EMBL/GenBank/DDBJ whole genome shotgun (WGS) entry which is preliminary data.</text>
</comment>
<feature type="binding site" evidence="9">
    <location>
        <position position="231"/>
    </location>
    <ligand>
        <name>K(+)</name>
        <dbReference type="ChEBI" id="CHEBI:29103"/>
    </ligand>
</feature>
<name>A0A368YNC1_9RHOB</name>
<evidence type="ECO:0000259" key="10">
    <source>
        <dbReference type="Pfam" id="PF00294"/>
    </source>
</evidence>
<dbReference type="InterPro" id="IPR011611">
    <property type="entry name" value="PfkB_dom"/>
</dbReference>
<comment type="subunit">
    <text evidence="9">Homodimer.</text>
</comment>
<evidence type="ECO:0000256" key="8">
    <source>
        <dbReference type="ARBA" id="ARBA00023277"/>
    </source>
</evidence>
<comment type="similarity">
    <text evidence="9">Belongs to the carbohydrate kinase PfkB family. Ribokinase subfamily.</text>
</comment>
<evidence type="ECO:0000256" key="3">
    <source>
        <dbReference type="ARBA" id="ARBA00022741"/>
    </source>
</evidence>
<dbReference type="GO" id="GO:0004747">
    <property type="term" value="F:ribokinase activity"/>
    <property type="evidence" value="ECO:0007669"/>
    <property type="project" value="UniProtKB-UniRule"/>
</dbReference>
<keyword evidence="9" id="KW-0963">Cytoplasm</keyword>
<organism evidence="11 12">
    <name type="scientific">Paracoccus lutimaris</name>
    <dbReference type="NCBI Taxonomy" id="1490030"/>
    <lineage>
        <taxon>Bacteria</taxon>
        <taxon>Pseudomonadati</taxon>
        <taxon>Pseudomonadota</taxon>
        <taxon>Alphaproteobacteria</taxon>
        <taxon>Rhodobacterales</taxon>
        <taxon>Paracoccaceae</taxon>
        <taxon>Paracoccus</taxon>
    </lineage>
</organism>
<feature type="binding site" evidence="9">
    <location>
        <position position="270"/>
    </location>
    <ligand>
        <name>K(+)</name>
        <dbReference type="ChEBI" id="CHEBI:29103"/>
    </ligand>
</feature>
<feature type="binding site" evidence="9">
    <location>
        <position position="267"/>
    </location>
    <ligand>
        <name>K(+)</name>
        <dbReference type="ChEBI" id="CHEBI:29103"/>
    </ligand>
</feature>
<evidence type="ECO:0000256" key="4">
    <source>
        <dbReference type="ARBA" id="ARBA00022777"/>
    </source>
</evidence>
<dbReference type="InterPro" id="IPR011877">
    <property type="entry name" value="Ribokinase"/>
</dbReference>
<dbReference type="PANTHER" id="PTHR10584">
    <property type="entry name" value="SUGAR KINASE"/>
    <property type="match status" value="1"/>
</dbReference>
<keyword evidence="1 9" id="KW-0808">Transferase</keyword>
<comment type="subcellular location">
    <subcellularLocation>
        <location evidence="9">Cytoplasm</location>
    </subcellularLocation>
</comment>
<dbReference type="SUPFAM" id="SSF53613">
    <property type="entry name" value="Ribokinase-like"/>
    <property type="match status" value="1"/>
</dbReference>
<keyword evidence="8 9" id="KW-0119">Carbohydrate metabolism</keyword>
<keyword evidence="12" id="KW-1185">Reference proteome</keyword>
<dbReference type="RefSeq" id="WP_114349855.1">
    <property type="nucleotide sequence ID" value="NZ_QPJL01000014.1"/>
</dbReference>